<comment type="similarity">
    <text evidence="3">Belongs to the DegT/DnrJ/EryC1 family.</text>
</comment>
<dbReference type="PIRSF" id="PIRSF000390">
    <property type="entry name" value="PLP_StrS"/>
    <property type="match status" value="1"/>
</dbReference>
<feature type="active site" description="Proton acceptor" evidence="1">
    <location>
        <position position="182"/>
    </location>
</feature>
<dbReference type="InterPro" id="IPR012749">
    <property type="entry name" value="WecE-like"/>
</dbReference>
<evidence type="ECO:0000256" key="1">
    <source>
        <dbReference type="PIRSR" id="PIRSR000390-1"/>
    </source>
</evidence>
<dbReference type="PANTHER" id="PTHR30244:SF34">
    <property type="entry name" value="DTDP-4-AMINO-4,6-DIDEOXYGALACTOSE TRANSAMINASE"/>
    <property type="match status" value="1"/>
</dbReference>
<dbReference type="SUPFAM" id="SSF53383">
    <property type="entry name" value="PLP-dependent transferases"/>
    <property type="match status" value="1"/>
</dbReference>
<reference evidence="4" key="1">
    <citation type="submission" date="2022-07" db="EMBL/GenBank/DDBJ databases">
        <title>Enhanced cultured diversity of the mouse gut microbiota enables custom-made synthetic communities.</title>
        <authorList>
            <person name="Afrizal A."/>
        </authorList>
    </citation>
    <scope>NUCLEOTIDE SEQUENCE</scope>
    <source>
        <strain evidence="4">DSM 28593</strain>
    </source>
</reference>
<dbReference type="InterPro" id="IPR015421">
    <property type="entry name" value="PyrdxlP-dep_Trfase_major"/>
</dbReference>
<accession>A0AAE3HGC8</accession>
<sequence length="382" mass="43339">MNIPFNKIHLTGHEVEYITKALEMGSVVGDGFFDKKVTRLLENRLKSIKILTTTSGTHALELAMMLINIKSGDEVIMPSYTFSSTANAVMLQGGIPVFVDIDENTLTMNLEEMEKKITENTKALLPVHYGGIGCPMDKIMHLAEKYNLYVIEDAAQVLGATYRGKPLGTWGHIGCYSFHGTKNYISGEGGALSINIKDPALLKRADFLRQKGTNRNQFIRGEVSRYTWIDVGSSYVPSDILMAMLYAQLQNIDEIIKKRKIIVEFYTHHLQQYIDKGIFLSMTNVPLDFQSNYHNFYILLKDKKTRDDVMSRLKENHIQSTIHFVPLHHSPMGLSLGYQTLDLPTTKKVGDTLLRLPLYTDMEKKELDYVVEKLHEILGEIS</sequence>
<dbReference type="EMBL" id="JANKAS010000006">
    <property type="protein sequence ID" value="MCR1898940.1"/>
    <property type="molecule type" value="Genomic_DNA"/>
</dbReference>
<dbReference type="Proteomes" id="UP001205748">
    <property type="component" value="Unassembled WGS sequence"/>
</dbReference>
<name>A0AAE3HGC8_9FIRM</name>
<dbReference type="InterPro" id="IPR015424">
    <property type="entry name" value="PyrdxlP-dep_Trfase"/>
</dbReference>
<dbReference type="InterPro" id="IPR000653">
    <property type="entry name" value="DegT/StrS_aminotransferase"/>
</dbReference>
<keyword evidence="2 3" id="KW-0663">Pyridoxal phosphate</keyword>
<proteinExistence type="inferred from homology"/>
<dbReference type="NCBIfam" id="TIGR02379">
    <property type="entry name" value="ECA_wecE"/>
    <property type="match status" value="1"/>
</dbReference>
<evidence type="ECO:0000256" key="3">
    <source>
        <dbReference type="RuleBase" id="RU004508"/>
    </source>
</evidence>
<dbReference type="Gene3D" id="3.40.640.10">
    <property type="entry name" value="Type I PLP-dependent aspartate aminotransferase-like (Major domain)"/>
    <property type="match status" value="1"/>
</dbReference>
<evidence type="ECO:0000313" key="5">
    <source>
        <dbReference type="Proteomes" id="UP001205748"/>
    </source>
</evidence>
<dbReference type="GO" id="GO:0030170">
    <property type="term" value="F:pyridoxal phosphate binding"/>
    <property type="evidence" value="ECO:0007669"/>
    <property type="project" value="TreeGrafter"/>
</dbReference>
<evidence type="ECO:0000256" key="2">
    <source>
        <dbReference type="PIRSR" id="PIRSR000390-2"/>
    </source>
</evidence>
<dbReference type="PANTHER" id="PTHR30244">
    <property type="entry name" value="TRANSAMINASE"/>
    <property type="match status" value="1"/>
</dbReference>
<dbReference type="RefSeq" id="WP_257530777.1">
    <property type="nucleotide sequence ID" value="NZ_JANKAS010000006.1"/>
</dbReference>
<dbReference type="NCBIfam" id="NF008687">
    <property type="entry name" value="PRK11706.1"/>
    <property type="match status" value="1"/>
</dbReference>
<organism evidence="4 5">
    <name type="scientific">Irregularibacter muris</name>
    <dbReference type="NCBI Taxonomy" id="1796619"/>
    <lineage>
        <taxon>Bacteria</taxon>
        <taxon>Bacillati</taxon>
        <taxon>Bacillota</taxon>
        <taxon>Clostridia</taxon>
        <taxon>Eubacteriales</taxon>
        <taxon>Eubacteriaceae</taxon>
        <taxon>Irregularibacter</taxon>
    </lineage>
</organism>
<keyword evidence="4" id="KW-0032">Aminotransferase</keyword>
<dbReference type="CDD" id="cd00616">
    <property type="entry name" value="AHBA_syn"/>
    <property type="match status" value="1"/>
</dbReference>
<gene>
    <name evidence="4" type="primary">rffA</name>
    <name evidence="4" type="synonym">fcnA</name>
    <name evidence="4" type="synonym">wecE</name>
    <name evidence="4" type="ORF">NSA47_08080</name>
</gene>
<dbReference type="Pfam" id="PF01041">
    <property type="entry name" value="DegT_DnrJ_EryC1"/>
    <property type="match status" value="1"/>
</dbReference>
<comment type="caution">
    <text evidence="4">The sequence shown here is derived from an EMBL/GenBank/DDBJ whole genome shotgun (WGS) entry which is preliminary data.</text>
</comment>
<dbReference type="GO" id="GO:0019180">
    <property type="term" value="F:dTDP-4-amino-4,6-dideoxygalactose transaminase activity"/>
    <property type="evidence" value="ECO:0007669"/>
    <property type="project" value="UniProtKB-EC"/>
</dbReference>
<dbReference type="GO" id="GO:0000271">
    <property type="term" value="P:polysaccharide biosynthetic process"/>
    <property type="evidence" value="ECO:0007669"/>
    <property type="project" value="TreeGrafter"/>
</dbReference>
<evidence type="ECO:0000313" key="4">
    <source>
        <dbReference type="EMBL" id="MCR1898940.1"/>
    </source>
</evidence>
<dbReference type="EC" id="2.6.1.59" evidence="4"/>
<protein>
    <submittedName>
        <fullName evidence="4">dTDP-4-amino-4,6-dideoxygalactose transaminase</fullName>
        <ecNumber evidence="4">2.6.1.59</ecNumber>
    </submittedName>
</protein>
<keyword evidence="4" id="KW-0808">Transferase</keyword>
<keyword evidence="5" id="KW-1185">Reference proteome</keyword>
<feature type="modified residue" description="N6-(pyridoxal phosphate)lysine" evidence="2">
    <location>
        <position position="182"/>
    </location>
</feature>
<dbReference type="AlphaFoldDB" id="A0AAE3HGC8"/>